<keyword evidence="3" id="KW-0804">Transcription</keyword>
<protein>
    <submittedName>
        <fullName evidence="6">AraC-type DNA-binding protein</fullName>
    </submittedName>
</protein>
<dbReference type="InterPro" id="IPR009057">
    <property type="entry name" value="Homeodomain-like_sf"/>
</dbReference>
<evidence type="ECO:0000256" key="4">
    <source>
        <dbReference type="SAM" id="MobiDB-lite"/>
    </source>
</evidence>
<dbReference type="AlphaFoldDB" id="A0A1G7C576"/>
<dbReference type="GO" id="GO:0043565">
    <property type="term" value="F:sequence-specific DNA binding"/>
    <property type="evidence" value="ECO:0007669"/>
    <property type="project" value="InterPro"/>
</dbReference>
<feature type="domain" description="HTH araC/xylS-type" evidence="5">
    <location>
        <begin position="194"/>
        <end position="292"/>
    </location>
</feature>
<dbReference type="Pfam" id="PF12833">
    <property type="entry name" value="HTH_18"/>
    <property type="match status" value="1"/>
</dbReference>
<dbReference type="InterPro" id="IPR046532">
    <property type="entry name" value="DUF6597"/>
</dbReference>
<dbReference type="InterPro" id="IPR018060">
    <property type="entry name" value="HTH_AraC"/>
</dbReference>
<proteinExistence type="predicted"/>
<dbReference type="PROSITE" id="PS01124">
    <property type="entry name" value="HTH_ARAC_FAMILY_2"/>
    <property type="match status" value="1"/>
</dbReference>
<evidence type="ECO:0000259" key="5">
    <source>
        <dbReference type="PROSITE" id="PS01124"/>
    </source>
</evidence>
<dbReference type="Pfam" id="PF20240">
    <property type="entry name" value="DUF6597"/>
    <property type="match status" value="1"/>
</dbReference>
<organism evidence="6 7">
    <name type="scientific">Auraticoccus monumenti</name>
    <dbReference type="NCBI Taxonomy" id="675864"/>
    <lineage>
        <taxon>Bacteria</taxon>
        <taxon>Bacillati</taxon>
        <taxon>Actinomycetota</taxon>
        <taxon>Actinomycetes</taxon>
        <taxon>Propionibacteriales</taxon>
        <taxon>Propionibacteriaceae</taxon>
        <taxon>Auraticoccus</taxon>
    </lineage>
</organism>
<evidence type="ECO:0000313" key="7">
    <source>
        <dbReference type="Proteomes" id="UP000198546"/>
    </source>
</evidence>
<reference evidence="6 7" key="1">
    <citation type="submission" date="2016-10" db="EMBL/GenBank/DDBJ databases">
        <authorList>
            <person name="de Groot N.N."/>
        </authorList>
    </citation>
    <scope>NUCLEOTIDE SEQUENCE [LARGE SCALE GENOMIC DNA]</scope>
    <source>
        <strain evidence="6 7">MON 2.2</strain>
    </source>
</reference>
<dbReference type="RefSeq" id="WP_090594872.1">
    <property type="nucleotide sequence ID" value="NZ_LT629688.1"/>
</dbReference>
<keyword evidence="1" id="KW-0805">Transcription regulation</keyword>
<feature type="region of interest" description="Disordered" evidence="4">
    <location>
        <begin position="1"/>
        <end position="23"/>
    </location>
</feature>
<accession>A0A1G7C576</accession>
<dbReference type="GO" id="GO:0003700">
    <property type="term" value="F:DNA-binding transcription factor activity"/>
    <property type="evidence" value="ECO:0007669"/>
    <property type="project" value="InterPro"/>
</dbReference>
<sequence length="296" mass="32188">MGSCTNATSGDPPEDVPGDRPLPGLWRAVLRPEQLVQDVVRVAYPPTGPLGRWVEQVWSLAWSRPVPPTSSALITHPTLHLTVEAGPPGEVRHGHTLPAALVHGVPVQHRFAPSLPASGWVVGLHLVPGAAADLLGRPADTLTDQVLRWDEIWPGWDLDAVWRADGPAGRAEALETEATRVVGDRVPSPDGQRARSVERLARTERTLRSVEDLAARVALSPRQLQRLCRTHLGVTPRWLLRRARVLDAHELLSSTGASVAEVAAELGWFDQAHLTRDYTAVTGVPPARLRQQRAAT</sequence>
<dbReference type="Gene3D" id="1.10.10.60">
    <property type="entry name" value="Homeodomain-like"/>
    <property type="match status" value="1"/>
</dbReference>
<dbReference type="OrthoDB" id="2559672at2"/>
<dbReference type="InterPro" id="IPR050204">
    <property type="entry name" value="AraC_XylS_family_regulators"/>
</dbReference>
<dbReference type="Proteomes" id="UP000198546">
    <property type="component" value="Chromosome i"/>
</dbReference>
<dbReference type="SMART" id="SM00342">
    <property type="entry name" value="HTH_ARAC"/>
    <property type="match status" value="1"/>
</dbReference>
<evidence type="ECO:0000256" key="1">
    <source>
        <dbReference type="ARBA" id="ARBA00023015"/>
    </source>
</evidence>
<evidence type="ECO:0000313" key="6">
    <source>
        <dbReference type="EMBL" id="SDE34471.1"/>
    </source>
</evidence>
<evidence type="ECO:0000256" key="2">
    <source>
        <dbReference type="ARBA" id="ARBA00023125"/>
    </source>
</evidence>
<evidence type="ECO:0000256" key="3">
    <source>
        <dbReference type="ARBA" id="ARBA00023163"/>
    </source>
</evidence>
<dbReference type="PANTHER" id="PTHR46796">
    <property type="entry name" value="HTH-TYPE TRANSCRIPTIONAL ACTIVATOR RHAS-RELATED"/>
    <property type="match status" value="1"/>
</dbReference>
<keyword evidence="7" id="KW-1185">Reference proteome</keyword>
<dbReference type="STRING" id="675864.SAMN04489747_3167"/>
<dbReference type="SUPFAM" id="SSF46689">
    <property type="entry name" value="Homeodomain-like"/>
    <property type="match status" value="1"/>
</dbReference>
<gene>
    <name evidence="6" type="ORF">SAMN04489747_3167</name>
</gene>
<keyword evidence="2 6" id="KW-0238">DNA-binding</keyword>
<dbReference type="EMBL" id="LT629688">
    <property type="protein sequence ID" value="SDE34471.1"/>
    <property type="molecule type" value="Genomic_DNA"/>
</dbReference>
<name>A0A1G7C576_9ACTN</name>